<name>A0AA36IAP6_9DINO</name>
<dbReference type="AlphaFoldDB" id="A0AA36IAP6"/>
<gene>
    <name evidence="2" type="ORF">EVOR1521_LOCUS11158</name>
</gene>
<dbReference type="EMBL" id="CAUJNA010001102">
    <property type="protein sequence ID" value="CAJ1384253.1"/>
    <property type="molecule type" value="Genomic_DNA"/>
</dbReference>
<evidence type="ECO:0000313" key="3">
    <source>
        <dbReference type="Proteomes" id="UP001178507"/>
    </source>
</evidence>
<protein>
    <submittedName>
        <fullName evidence="2">Uncharacterized protein</fullName>
    </submittedName>
</protein>
<comment type="caution">
    <text evidence="2">The sequence shown here is derived from an EMBL/GenBank/DDBJ whole genome shotgun (WGS) entry which is preliminary data.</text>
</comment>
<proteinExistence type="predicted"/>
<feature type="chain" id="PRO_5041292083" evidence="1">
    <location>
        <begin position="20"/>
        <end position="221"/>
    </location>
</feature>
<sequence length="221" mass="24410">MAMSSKLSILPLILGVASAGIYPDNHWDLATELSADTADSFVKENVDAGKTVFIRWIASAPSWNSVVAEFGKHPDVVFGDVALSKNQVRTIHGESQNPGAGGWPTVRYFNKETGYGGKSYPKKTSQAMCDELGPKESYLREWVEEFASLCDANATDKKGCSDQQVKFIEKWSGKPSEELKSQLQRLQGMLSKDGSSMKADTLKWVKQRAKLIEQLSQKTEL</sequence>
<organism evidence="2 3">
    <name type="scientific">Effrenium voratum</name>
    <dbReference type="NCBI Taxonomy" id="2562239"/>
    <lineage>
        <taxon>Eukaryota</taxon>
        <taxon>Sar</taxon>
        <taxon>Alveolata</taxon>
        <taxon>Dinophyceae</taxon>
        <taxon>Suessiales</taxon>
        <taxon>Symbiodiniaceae</taxon>
        <taxon>Effrenium</taxon>
    </lineage>
</organism>
<reference evidence="2" key="1">
    <citation type="submission" date="2023-08" db="EMBL/GenBank/DDBJ databases">
        <authorList>
            <person name="Chen Y."/>
            <person name="Shah S."/>
            <person name="Dougan E. K."/>
            <person name="Thang M."/>
            <person name="Chan C."/>
        </authorList>
    </citation>
    <scope>NUCLEOTIDE SEQUENCE</scope>
</reference>
<dbReference type="Proteomes" id="UP001178507">
    <property type="component" value="Unassembled WGS sequence"/>
</dbReference>
<keyword evidence="3" id="KW-1185">Reference proteome</keyword>
<keyword evidence="1" id="KW-0732">Signal</keyword>
<accession>A0AA36IAP6</accession>
<evidence type="ECO:0000256" key="1">
    <source>
        <dbReference type="SAM" id="SignalP"/>
    </source>
</evidence>
<evidence type="ECO:0000313" key="2">
    <source>
        <dbReference type="EMBL" id="CAJ1384253.1"/>
    </source>
</evidence>
<feature type="signal peptide" evidence="1">
    <location>
        <begin position="1"/>
        <end position="19"/>
    </location>
</feature>